<keyword evidence="3 4" id="KW-0479">Metal-binding</keyword>
<dbReference type="SUPFAM" id="SSF55486">
    <property type="entry name" value="Metalloproteases ('zincins'), catalytic domain"/>
    <property type="match status" value="1"/>
</dbReference>
<accession>A0AAJ6QUX1</accession>
<dbReference type="PANTHER" id="PTHR10127:SF883">
    <property type="entry name" value="ZINC METALLOPROTEINASE NAS-8"/>
    <property type="match status" value="1"/>
</dbReference>
<comment type="function">
    <text evidence="2">Zinc metalloprotease. Provoques deadhesion of endothelial cells from cell cultures, and also degradation of fibronectin, fibrinogen and gelatin in vitro. Its role in the venom is not fully understood but it might act as a spreading factor that facilitates diffusion of other venom toxins. Alternatively, it might be involved in the proteolytic processing of other venom toxins or it might play a role in extra-oral digestion of prey.</text>
</comment>
<keyword evidence="7" id="KW-1185">Reference proteome</keyword>
<evidence type="ECO:0000256" key="2">
    <source>
        <dbReference type="ARBA" id="ARBA00025529"/>
    </source>
</evidence>
<feature type="active site" evidence="3">
    <location>
        <position position="137"/>
    </location>
</feature>
<feature type="signal peptide" evidence="4">
    <location>
        <begin position="1"/>
        <end position="19"/>
    </location>
</feature>
<dbReference type="KEGG" id="goe:100905730"/>
<feature type="region of interest" description="Disordered" evidence="5">
    <location>
        <begin position="231"/>
        <end position="252"/>
    </location>
</feature>
<keyword evidence="4" id="KW-0732">Signal</keyword>
<reference evidence="8" key="1">
    <citation type="submission" date="2025-08" db="UniProtKB">
        <authorList>
            <consortium name="RefSeq"/>
        </authorList>
    </citation>
    <scope>IDENTIFICATION</scope>
</reference>
<dbReference type="Gene3D" id="3.40.390.10">
    <property type="entry name" value="Collagenase (Catalytic Domain)"/>
    <property type="match status" value="1"/>
</dbReference>
<evidence type="ECO:0000313" key="7">
    <source>
        <dbReference type="Proteomes" id="UP000694867"/>
    </source>
</evidence>
<dbReference type="PROSITE" id="PS51864">
    <property type="entry name" value="ASTACIN"/>
    <property type="match status" value="1"/>
</dbReference>
<dbReference type="PANTHER" id="PTHR10127">
    <property type="entry name" value="DISCOIDIN, CUB, EGF, LAMININ , AND ZINC METALLOPROTEASE DOMAIN CONTAINING"/>
    <property type="match status" value="1"/>
</dbReference>
<dbReference type="GeneID" id="100905730"/>
<comment type="subunit">
    <text evidence="1">Monomer.</text>
</comment>
<dbReference type="RefSeq" id="XP_003744694.1">
    <property type="nucleotide sequence ID" value="XM_003744646.2"/>
</dbReference>
<protein>
    <recommendedName>
        <fullName evidence="4">Metalloendopeptidase</fullName>
        <ecNumber evidence="4">3.4.24.-</ecNumber>
    </recommendedName>
</protein>
<evidence type="ECO:0000256" key="5">
    <source>
        <dbReference type="SAM" id="MobiDB-lite"/>
    </source>
</evidence>
<keyword evidence="3 4" id="KW-0378">Hydrolase</keyword>
<keyword evidence="3 4" id="KW-0645">Protease</keyword>
<evidence type="ECO:0000256" key="1">
    <source>
        <dbReference type="ARBA" id="ARBA00011245"/>
    </source>
</evidence>
<sequence>MRTQGLVLLMAASLFSAAAYDVDEILKNSAMENEQLFEGDILSLGKNAMTASWKRWPNGVVPYVIDATAEADSKILRQAMEDYHENTCIRFVPRTNENDYIRIFKGQGCYSMVGRQGGQQPVSIGRGCAYVGTIIHEYGHAIGFYHEHTRSDRDEHIDIFLQNVDPTYHSQFTKLRSWQNRLYNNFDYDSVMLYGSKSFSRVRGKPSMSKKNGEAIEEVYNRKGMSQSDIERVNKLYGCSPKKNKSESKKMR</sequence>
<dbReference type="GO" id="GO:0006508">
    <property type="term" value="P:proteolysis"/>
    <property type="evidence" value="ECO:0007669"/>
    <property type="project" value="UniProtKB-KW"/>
</dbReference>
<comment type="caution">
    <text evidence="3">Lacks conserved residue(s) required for the propagation of feature annotation.</text>
</comment>
<dbReference type="InterPro" id="IPR001506">
    <property type="entry name" value="Peptidase_M12A"/>
</dbReference>
<dbReference type="Proteomes" id="UP000694867">
    <property type="component" value="Unplaced"/>
</dbReference>
<evidence type="ECO:0000256" key="3">
    <source>
        <dbReference type="PROSITE-ProRule" id="PRU01211"/>
    </source>
</evidence>
<feature type="chain" id="PRO_5042317041" description="Metalloendopeptidase" evidence="4">
    <location>
        <begin position="20"/>
        <end position="252"/>
    </location>
</feature>
<feature type="binding site" evidence="3">
    <location>
        <position position="136"/>
    </location>
    <ligand>
        <name>Zn(2+)</name>
        <dbReference type="ChEBI" id="CHEBI:29105"/>
        <note>catalytic</note>
    </ligand>
</feature>
<gene>
    <name evidence="8" type="primary">LOC100905730</name>
</gene>
<proteinExistence type="predicted"/>
<dbReference type="AlphaFoldDB" id="A0AAJ6QUX1"/>
<dbReference type="PRINTS" id="PR00480">
    <property type="entry name" value="ASTACIN"/>
</dbReference>
<dbReference type="SMART" id="SM00235">
    <property type="entry name" value="ZnMc"/>
    <property type="match status" value="1"/>
</dbReference>
<dbReference type="Pfam" id="PF01400">
    <property type="entry name" value="Astacin"/>
    <property type="match status" value="1"/>
</dbReference>
<comment type="cofactor">
    <cofactor evidence="3 4">
        <name>Zn(2+)</name>
        <dbReference type="ChEBI" id="CHEBI:29105"/>
    </cofactor>
    <text evidence="3 4">Binds 1 zinc ion per subunit.</text>
</comment>
<dbReference type="GO" id="GO:0004222">
    <property type="term" value="F:metalloendopeptidase activity"/>
    <property type="evidence" value="ECO:0007669"/>
    <property type="project" value="UniProtKB-UniRule"/>
</dbReference>
<dbReference type="InterPro" id="IPR006026">
    <property type="entry name" value="Peptidase_Metallo"/>
</dbReference>
<dbReference type="GO" id="GO:0008270">
    <property type="term" value="F:zinc ion binding"/>
    <property type="evidence" value="ECO:0007669"/>
    <property type="project" value="UniProtKB-UniRule"/>
</dbReference>
<dbReference type="CDD" id="cd04280">
    <property type="entry name" value="ZnMc_astacin_like"/>
    <property type="match status" value="1"/>
</dbReference>
<dbReference type="EC" id="3.4.24.-" evidence="4"/>
<dbReference type="InterPro" id="IPR024079">
    <property type="entry name" value="MetalloPept_cat_dom_sf"/>
</dbReference>
<organism evidence="7 8">
    <name type="scientific">Galendromus occidentalis</name>
    <name type="common">western predatory mite</name>
    <dbReference type="NCBI Taxonomy" id="34638"/>
    <lineage>
        <taxon>Eukaryota</taxon>
        <taxon>Metazoa</taxon>
        <taxon>Ecdysozoa</taxon>
        <taxon>Arthropoda</taxon>
        <taxon>Chelicerata</taxon>
        <taxon>Arachnida</taxon>
        <taxon>Acari</taxon>
        <taxon>Parasitiformes</taxon>
        <taxon>Mesostigmata</taxon>
        <taxon>Gamasina</taxon>
        <taxon>Phytoseioidea</taxon>
        <taxon>Phytoseiidae</taxon>
        <taxon>Typhlodrominae</taxon>
        <taxon>Galendromus</taxon>
    </lineage>
</organism>
<keyword evidence="3 4" id="KW-0862">Zinc</keyword>
<feature type="binding site" evidence="3">
    <location>
        <position position="140"/>
    </location>
    <ligand>
        <name>Zn(2+)</name>
        <dbReference type="ChEBI" id="CHEBI:29105"/>
        <note>catalytic</note>
    </ligand>
</feature>
<keyword evidence="3 4" id="KW-0482">Metalloprotease</keyword>
<evidence type="ECO:0000256" key="4">
    <source>
        <dbReference type="RuleBase" id="RU361183"/>
    </source>
</evidence>
<feature type="binding site" evidence="3">
    <location>
        <position position="146"/>
    </location>
    <ligand>
        <name>Zn(2+)</name>
        <dbReference type="ChEBI" id="CHEBI:29105"/>
        <note>catalytic</note>
    </ligand>
</feature>
<feature type="domain" description="Peptidase M12A" evidence="6">
    <location>
        <begin position="47"/>
        <end position="240"/>
    </location>
</feature>
<dbReference type="InterPro" id="IPR034035">
    <property type="entry name" value="Astacin-like_dom"/>
</dbReference>
<evidence type="ECO:0000259" key="6">
    <source>
        <dbReference type="PROSITE" id="PS51864"/>
    </source>
</evidence>
<name>A0AAJ6QUX1_9ACAR</name>
<evidence type="ECO:0000313" key="8">
    <source>
        <dbReference type="RefSeq" id="XP_003744694.1"/>
    </source>
</evidence>